<sequence>MPTLQQSVSSVTDTLLCKKAVNFSPASGTSVSVYGAPVIRFIAIYFMITEAEAQVFLFSHVDVWQVFQRELFPILICDLGIAQTKCDFQIKHGL</sequence>
<reference evidence="1 2" key="2">
    <citation type="journal article" date="2022" name="Mol. Ecol. Resour.">
        <title>The genomes of chicory, endive, great burdock and yacon provide insights into Asteraceae paleo-polyploidization history and plant inulin production.</title>
        <authorList>
            <person name="Fan W."/>
            <person name="Wang S."/>
            <person name="Wang H."/>
            <person name="Wang A."/>
            <person name="Jiang F."/>
            <person name="Liu H."/>
            <person name="Zhao H."/>
            <person name="Xu D."/>
            <person name="Zhang Y."/>
        </authorList>
    </citation>
    <scope>NUCLEOTIDE SEQUENCE [LARGE SCALE GENOMIC DNA]</scope>
    <source>
        <strain evidence="2">cv. Punajuju</strain>
        <tissue evidence="1">Leaves</tissue>
    </source>
</reference>
<comment type="caution">
    <text evidence="1">The sequence shown here is derived from an EMBL/GenBank/DDBJ whole genome shotgun (WGS) entry which is preliminary data.</text>
</comment>
<keyword evidence="2" id="KW-1185">Reference proteome</keyword>
<evidence type="ECO:0000313" key="1">
    <source>
        <dbReference type="EMBL" id="KAI3710808.1"/>
    </source>
</evidence>
<name>A0ACB9AN48_CICIN</name>
<dbReference type="Proteomes" id="UP001055811">
    <property type="component" value="Linkage Group LG07"/>
</dbReference>
<reference evidence="2" key="1">
    <citation type="journal article" date="2022" name="Mol. Ecol. Resour.">
        <title>The genomes of chicory, endive, great burdock and yacon provide insights into Asteraceae palaeo-polyploidization history and plant inulin production.</title>
        <authorList>
            <person name="Fan W."/>
            <person name="Wang S."/>
            <person name="Wang H."/>
            <person name="Wang A."/>
            <person name="Jiang F."/>
            <person name="Liu H."/>
            <person name="Zhao H."/>
            <person name="Xu D."/>
            <person name="Zhang Y."/>
        </authorList>
    </citation>
    <scope>NUCLEOTIDE SEQUENCE [LARGE SCALE GENOMIC DNA]</scope>
    <source>
        <strain evidence="2">cv. Punajuju</strain>
    </source>
</reference>
<proteinExistence type="predicted"/>
<accession>A0ACB9AN48</accession>
<protein>
    <submittedName>
        <fullName evidence="1">Uncharacterized protein</fullName>
    </submittedName>
</protein>
<organism evidence="1 2">
    <name type="scientific">Cichorium intybus</name>
    <name type="common">Chicory</name>
    <dbReference type="NCBI Taxonomy" id="13427"/>
    <lineage>
        <taxon>Eukaryota</taxon>
        <taxon>Viridiplantae</taxon>
        <taxon>Streptophyta</taxon>
        <taxon>Embryophyta</taxon>
        <taxon>Tracheophyta</taxon>
        <taxon>Spermatophyta</taxon>
        <taxon>Magnoliopsida</taxon>
        <taxon>eudicotyledons</taxon>
        <taxon>Gunneridae</taxon>
        <taxon>Pentapetalae</taxon>
        <taxon>asterids</taxon>
        <taxon>campanulids</taxon>
        <taxon>Asterales</taxon>
        <taxon>Asteraceae</taxon>
        <taxon>Cichorioideae</taxon>
        <taxon>Cichorieae</taxon>
        <taxon>Cichoriinae</taxon>
        <taxon>Cichorium</taxon>
    </lineage>
</organism>
<gene>
    <name evidence="1" type="ORF">L2E82_40602</name>
</gene>
<dbReference type="EMBL" id="CM042015">
    <property type="protein sequence ID" value="KAI3710808.1"/>
    <property type="molecule type" value="Genomic_DNA"/>
</dbReference>
<evidence type="ECO:0000313" key="2">
    <source>
        <dbReference type="Proteomes" id="UP001055811"/>
    </source>
</evidence>